<name>A0ABR2R987_9ROSI</name>
<evidence type="ECO:0000256" key="1">
    <source>
        <dbReference type="ARBA" id="ARBA00004479"/>
    </source>
</evidence>
<evidence type="ECO:0000256" key="7">
    <source>
        <dbReference type="ARBA" id="ARBA00023180"/>
    </source>
</evidence>
<evidence type="ECO:0000256" key="6">
    <source>
        <dbReference type="ARBA" id="ARBA00023170"/>
    </source>
</evidence>
<reference evidence="9 10" key="1">
    <citation type="journal article" date="2024" name="G3 (Bethesda)">
        <title>Genome assembly of Hibiscus sabdariffa L. provides insights into metabolisms of medicinal natural products.</title>
        <authorList>
            <person name="Kim T."/>
        </authorList>
    </citation>
    <scope>NUCLEOTIDE SEQUENCE [LARGE SCALE GENOMIC DNA]</scope>
    <source>
        <strain evidence="9">TK-2024</strain>
        <tissue evidence="9">Old leaves</tissue>
    </source>
</reference>
<organism evidence="9 10">
    <name type="scientific">Hibiscus sabdariffa</name>
    <name type="common">roselle</name>
    <dbReference type="NCBI Taxonomy" id="183260"/>
    <lineage>
        <taxon>Eukaryota</taxon>
        <taxon>Viridiplantae</taxon>
        <taxon>Streptophyta</taxon>
        <taxon>Embryophyta</taxon>
        <taxon>Tracheophyta</taxon>
        <taxon>Spermatophyta</taxon>
        <taxon>Magnoliopsida</taxon>
        <taxon>eudicotyledons</taxon>
        <taxon>Gunneridae</taxon>
        <taxon>Pentapetalae</taxon>
        <taxon>rosids</taxon>
        <taxon>malvids</taxon>
        <taxon>Malvales</taxon>
        <taxon>Malvaceae</taxon>
        <taxon>Malvoideae</taxon>
        <taxon>Hibiscus</taxon>
    </lineage>
</organism>
<dbReference type="Proteomes" id="UP001396334">
    <property type="component" value="Unassembled WGS sequence"/>
</dbReference>
<dbReference type="SUPFAM" id="SSF52058">
    <property type="entry name" value="L domain-like"/>
    <property type="match status" value="1"/>
</dbReference>
<gene>
    <name evidence="9" type="ORF">V6N11_036054</name>
</gene>
<evidence type="ECO:0000256" key="8">
    <source>
        <dbReference type="SAM" id="Phobius"/>
    </source>
</evidence>
<dbReference type="Pfam" id="PF00560">
    <property type="entry name" value="LRR_1"/>
    <property type="match status" value="2"/>
</dbReference>
<dbReference type="Gene3D" id="3.80.10.10">
    <property type="entry name" value="Ribonuclease Inhibitor"/>
    <property type="match status" value="1"/>
</dbReference>
<dbReference type="InterPro" id="IPR032675">
    <property type="entry name" value="LRR_dom_sf"/>
</dbReference>
<dbReference type="InterPro" id="IPR001611">
    <property type="entry name" value="Leu-rich_rpt"/>
</dbReference>
<keyword evidence="4 8" id="KW-1133">Transmembrane helix</keyword>
<evidence type="ECO:0000313" key="9">
    <source>
        <dbReference type="EMBL" id="KAK9009522.1"/>
    </source>
</evidence>
<dbReference type="PANTHER" id="PTHR48063:SF96">
    <property type="entry name" value="LEUCINE-RICH REPEAT-CONTAINING N-TERMINAL PLANT-TYPE DOMAIN-CONTAINING PROTEIN"/>
    <property type="match status" value="1"/>
</dbReference>
<keyword evidence="6" id="KW-0675">Receptor</keyword>
<dbReference type="EMBL" id="JBBPBN010000024">
    <property type="protein sequence ID" value="KAK9009522.1"/>
    <property type="molecule type" value="Genomic_DNA"/>
</dbReference>
<evidence type="ECO:0000256" key="2">
    <source>
        <dbReference type="ARBA" id="ARBA00022692"/>
    </source>
</evidence>
<keyword evidence="7" id="KW-0325">Glycoprotein</keyword>
<comment type="caution">
    <text evidence="9">The sequence shown here is derived from an EMBL/GenBank/DDBJ whole genome shotgun (WGS) entry which is preliminary data.</text>
</comment>
<proteinExistence type="predicted"/>
<keyword evidence="10" id="KW-1185">Reference proteome</keyword>
<evidence type="ECO:0000256" key="3">
    <source>
        <dbReference type="ARBA" id="ARBA00022729"/>
    </source>
</evidence>
<evidence type="ECO:0000256" key="4">
    <source>
        <dbReference type="ARBA" id="ARBA00022989"/>
    </source>
</evidence>
<sequence>MNFSHNAFTGPIPSFLGDLRALESIDLSSNGLRGEIPWQLANLNFLSVLNVSNNKLAGPIPTGTQIQSFSESSFENNVGLCGPPLKTMCGLSPGKKDNDPLDTGSGSIINWKHISVEVGFIFGFGIVIVPLIYCKRWRTWYFERIDHCLSRLVPCLSLETRNQGRRANPNQRRRGSRNNRN</sequence>
<dbReference type="PANTHER" id="PTHR48063">
    <property type="entry name" value="LRR RECEPTOR-LIKE KINASE"/>
    <property type="match status" value="1"/>
</dbReference>
<evidence type="ECO:0000313" key="10">
    <source>
        <dbReference type="Proteomes" id="UP001396334"/>
    </source>
</evidence>
<feature type="transmembrane region" description="Helical" evidence="8">
    <location>
        <begin position="114"/>
        <end position="134"/>
    </location>
</feature>
<evidence type="ECO:0008006" key="11">
    <source>
        <dbReference type="Google" id="ProtNLM"/>
    </source>
</evidence>
<protein>
    <recommendedName>
        <fullName evidence="11">Receptor-like protein 12</fullName>
    </recommendedName>
</protein>
<keyword evidence="3" id="KW-0732">Signal</keyword>
<keyword evidence="2 8" id="KW-0812">Transmembrane</keyword>
<keyword evidence="5 8" id="KW-0472">Membrane</keyword>
<evidence type="ECO:0000256" key="5">
    <source>
        <dbReference type="ARBA" id="ARBA00023136"/>
    </source>
</evidence>
<dbReference type="InterPro" id="IPR046956">
    <property type="entry name" value="RLP23-like"/>
</dbReference>
<accession>A0ABR2R987</accession>
<comment type="subcellular location">
    <subcellularLocation>
        <location evidence="1">Membrane</location>
        <topology evidence="1">Single-pass type I membrane protein</topology>
    </subcellularLocation>
</comment>